<sequence>MLSVSGLVDAFAEAGEVPKEMTTTNESLKNSYTPASLVKKNIPGKRIDYIMYHPGSKIEVDLKKYNLPLPERVPNRSFSYSDHEAIEATLIVNKKRTCMSF</sequence>
<dbReference type="AlphaFoldDB" id="A0AAV8WJQ6"/>
<proteinExistence type="predicted"/>
<gene>
    <name evidence="1" type="ORF">NQ314_021218</name>
</gene>
<protein>
    <submittedName>
        <fullName evidence="1">Uncharacterized protein</fullName>
    </submittedName>
</protein>
<evidence type="ECO:0000313" key="2">
    <source>
        <dbReference type="Proteomes" id="UP001162156"/>
    </source>
</evidence>
<keyword evidence="2" id="KW-1185">Reference proteome</keyword>
<evidence type="ECO:0000313" key="1">
    <source>
        <dbReference type="EMBL" id="KAJ8926430.1"/>
    </source>
</evidence>
<dbReference type="InterPro" id="IPR036691">
    <property type="entry name" value="Endo/exonu/phosph_ase_sf"/>
</dbReference>
<dbReference type="SUPFAM" id="SSF56219">
    <property type="entry name" value="DNase I-like"/>
    <property type="match status" value="1"/>
</dbReference>
<accession>A0AAV8WJQ6</accession>
<reference evidence="1" key="1">
    <citation type="journal article" date="2023" name="Insect Mol. Biol.">
        <title>Genome sequencing provides insights into the evolution of gene families encoding plant cell wall-degrading enzymes in longhorned beetles.</title>
        <authorList>
            <person name="Shin N.R."/>
            <person name="Okamura Y."/>
            <person name="Kirsch R."/>
            <person name="Pauchet Y."/>
        </authorList>
    </citation>
    <scope>NUCLEOTIDE SEQUENCE</scope>
    <source>
        <strain evidence="1">RBIC_L_NR</strain>
    </source>
</reference>
<name>A0AAV8WJQ6_9CUCU</name>
<dbReference type="Proteomes" id="UP001162156">
    <property type="component" value="Unassembled WGS sequence"/>
</dbReference>
<comment type="caution">
    <text evidence="1">The sequence shown here is derived from an EMBL/GenBank/DDBJ whole genome shotgun (WGS) entry which is preliminary data.</text>
</comment>
<organism evidence="1 2">
    <name type="scientific">Rhamnusium bicolor</name>
    <dbReference type="NCBI Taxonomy" id="1586634"/>
    <lineage>
        <taxon>Eukaryota</taxon>
        <taxon>Metazoa</taxon>
        <taxon>Ecdysozoa</taxon>
        <taxon>Arthropoda</taxon>
        <taxon>Hexapoda</taxon>
        <taxon>Insecta</taxon>
        <taxon>Pterygota</taxon>
        <taxon>Neoptera</taxon>
        <taxon>Endopterygota</taxon>
        <taxon>Coleoptera</taxon>
        <taxon>Polyphaga</taxon>
        <taxon>Cucujiformia</taxon>
        <taxon>Chrysomeloidea</taxon>
        <taxon>Cerambycidae</taxon>
        <taxon>Lepturinae</taxon>
        <taxon>Rhagiini</taxon>
        <taxon>Rhamnusium</taxon>
    </lineage>
</organism>
<dbReference type="Gene3D" id="3.60.10.10">
    <property type="entry name" value="Endonuclease/exonuclease/phosphatase"/>
    <property type="match status" value="1"/>
</dbReference>
<dbReference type="EMBL" id="JANEYF010005896">
    <property type="protein sequence ID" value="KAJ8926430.1"/>
    <property type="molecule type" value="Genomic_DNA"/>
</dbReference>